<evidence type="ECO:0000313" key="10">
    <source>
        <dbReference type="EMBL" id="MBL0002592.1"/>
    </source>
</evidence>
<dbReference type="GO" id="GO:0042597">
    <property type="term" value="C:periplasmic space"/>
    <property type="evidence" value="ECO:0007669"/>
    <property type="project" value="UniProtKB-SubCell"/>
</dbReference>
<evidence type="ECO:0000256" key="8">
    <source>
        <dbReference type="ARBA" id="ARBA00023136"/>
    </source>
</evidence>
<dbReference type="Pfam" id="PF13379">
    <property type="entry name" value="NMT1_2"/>
    <property type="match status" value="1"/>
</dbReference>
<protein>
    <submittedName>
        <fullName evidence="10">ABC transporter substrate-binding protein</fullName>
    </submittedName>
</protein>
<keyword evidence="5" id="KW-1003">Cell membrane</keyword>
<keyword evidence="4" id="KW-0813">Transport</keyword>
<dbReference type="GO" id="GO:0005886">
    <property type="term" value="C:plasma membrane"/>
    <property type="evidence" value="ECO:0007669"/>
    <property type="project" value="UniProtKB-SubCell"/>
</dbReference>
<organism evidence="10 11">
    <name type="scientific">Candidatus Phosphoribacter hodrii</name>
    <dbReference type="NCBI Taxonomy" id="2953743"/>
    <lineage>
        <taxon>Bacteria</taxon>
        <taxon>Bacillati</taxon>
        <taxon>Actinomycetota</taxon>
        <taxon>Actinomycetes</taxon>
        <taxon>Micrococcales</taxon>
        <taxon>Dermatophilaceae</taxon>
        <taxon>Candidatus Phosphoribacter</taxon>
    </lineage>
</organism>
<comment type="caution">
    <text evidence="10">The sequence shown here is derived from an EMBL/GenBank/DDBJ whole genome shotgun (WGS) entry which is preliminary data.</text>
</comment>
<comment type="similarity">
    <text evidence="3">Belongs to the bacterial solute-binding protein SsuA/TauA family.</text>
</comment>
<dbReference type="CDD" id="cd13553">
    <property type="entry name" value="PBP2_NrtA_CpmA_like"/>
    <property type="match status" value="1"/>
</dbReference>
<evidence type="ECO:0000256" key="9">
    <source>
        <dbReference type="SAM" id="SignalP"/>
    </source>
</evidence>
<dbReference type="PANTHER" id="PTHR30024">
    <property type="entry name" value="ALIPHATIC SULFONATES-BINDING PROTEIN-RELATED"/>
    <property type="match status" value="1"/>
</dbReference>
<dbReference type="Proteomes" id="UP000886632">
    <property type="component" value="Unassembled WGS sequence"/>
</dbReference>
<dbReference type="Gene3D" id="3.40.190.10">
    <property type="entry name" value="Periplasmic binding protein-like II"/>
    <property type="match status" value="2"/>
</dbReference>
<name>A0A9D7T750_9MICO</name>
<keyword evidence="7 9" id="KW-0732">Signal</keyword>
<dbReference type="EMBL" id="JADKGK010000004">
    <property type="protein sequence ID" value="MBL0002592.1"/>
    <property type="molecule type" value="Genomic_DNA"/>
</dbReference>
<reference evidence="10" key="1">
    <citation type="submission" date="2020-10" db="EMBL/GenBank/DDBJ databases">
        <title>Connecting structure to function with the recovery of over 1000 high-quality activated sludge metagenome-assembled genomes encoding full-length rRNA genes using long-read sequencing.</title>
        <authorList>
            <person name="Singleton C.M."/>
            <person name="Petriglieri F."/>
            <person name="Kristensen J.M."/>
            <person name="Kirkegaard R.H."/>
            <person name="Michaelsen T.Y."/>
            <person name="Andersen M.H."/>
            <person name="Karst S.M."/>
            <person name="Dueholm M.S."/>
            <person name="Nielsen P.H."/>
            <person name="Albertsen M."/>
        </authorList>
    </citation>
    <scope>NUCLEOTIDE SEQUENCE</scope>
    <source>
        <strain evidence="10">Ribe_18-Q3-R11-54_MAXAC.001</strain>
    </source>
</reference>
<dbReference type="PROSITE" id="PS51257">
    <property type="entry name" value="PROKAR_LIPOPROTEIN"/>
    <property type="match status" value="1"/>
</dbReference>
<dbReference type="InterPro" id="IPR044527">
    <property type="entry name" value="NrtA/CpmA_ABC-bd_dom"/>
</dbReference>
<evidence type="ECO:0000256" key="4">
    <source>
        <dbReference type="ARBA" id="ARBA00022448"/>
    </source>
</evidence>
<gene>
    <name evidence="10" type="ORF">IPP00_00845</name>
</gene>
<evidence type="ECO:0000256" key="6">
    <source>
        <dbReference type="ARBA" id="ARBA00022519"/>
    </source>
</evidence>
<keyword evidence="8" id="KW-0472">Membrane</keyword>
<accession>A0A9D7T750</accession>
<dbReference type="PANTHER" id="PTHR30024:SF47">
    <property type="entry name" value="TAURINE-BINDING PERIPLASMIC PROTEIN"/>
    <property type="match status" value="1"/>
</dbReference>
<evidence type="ECO:0000256" key="1">
    <source>
        <dbReference type="ARBA" id="ARBA00004418"/>
    </source>
</evidence>
<sequence>MKLLALLGVVGVLAVSGCTATGSVMASGTGVGAAAGGSASTLRLGYFANLTHATAVLGVKDGHFAKALGTTTLQTQVFNAGPAAVEALLAGAIDAAYLGPSPAINAFSKSQGTAIRIVAGGTSGGASFVVRPGLTESTLADKVFASPQLGGTQDVALRSWLSAHGYTTTVTGGGNVLVAPQSNAQTLSLFKAGAVDGAWLPEPWASRLRLEAGATTLVDEATLWPQGRFVTTNLVVSTTYLQAHPEQVKALLQGAVAADAAIAADPEGSRDSVGSAITALTGAKLSTQVLHEAWSRLTITPDPIASSLQASATAAAAVGITKSPPDLSGIYDLTLLNQVLTASGRPTVSAGGLGKE</sequence>
<evidence type="ECO:0000256" key="7">
    <source>
        <dbReference type="ARBA" id="ARBA00022729"/>
    </source>
</evidence>
<evidence type="ECO:0000256" key="3">
    <source>
        <dbReference type="ARBA" id="ARBA00010742"/>
    </source>
</evidence>
<feature type="chain" id="PRO_5039469319" evidence="9">
    <location>
        <begin position="27"/>
        <end position="356"/>
    </location>
</feature>
<comment type="subcellular location">
    <subcellularLocation>
        <location evidence="2">Cell inner membrane</location>
    </subcellularLocation>
    <subcellularLocation>
        <location evidence="1">Periplasm</location>
    </subcellularLocation>
</comment>
<evidence type="ECO:0000256" key="2">
    <source>
        <dbReference type="ARBA" id="ARBA00004533"/>
    </source>
</evidence>
<proteinExistence type="inferred from homology"/>
<evidence type="ECO:0000313" key="11">
    <source>
        <dbReference type="Proteomes" id="UP000886632"/>
    </source>
</evidence>
<feature type="signal peptide" evidence="9">
    <location>
        <begin position="1"/>
        <end position="26"/>
    </location>
</feature>
<dbReference type="SUPFAM" id="SSF53850">
    <property type="entry name" value="Periplasmic binding protein-like II"/>
    <property type="match status" value="1"/>
</dbReference>
<keyword evidence="6" id="KW-0997">Cell inner membrane</keyword>
<evidence type="ECO:0000256" key="5">
    <source>
        <dbReference type="ARBA" id="ARBA00022475"/>
    </source>
</evidence>
<dbReference type="AlphaFoldDB" id="A0A9D7T750"/>